<dbReference type="PANTHER" id="PTHR30537">
    <property type="entry name" value="HTH-TYPE TRANSCRIPTIONAL REGULATOR"/>
    <property type="match status" value="1"/>
</dbReference>
<dbReference type="GO" id="GO:0003677">
    <property type="term" value="F:DNA binding"/>
    <property type="evidence" value="ECO:0007669"/>
    <property type="project" value="UniProtKB-KW"/>
</dbReference>
<dbReference type="InterPro" id="IPR058163">
    <property type="entry name" value="LysR-type_TF_proteobact-type"/>
</dbReference>
<gene>
    <name evidence="6" type="ORF">JJB11_18670</name>
</gene>
<dbReference type="InterPro" id="IPR000847">
    <property type="entry name" value="LysR_HTH_N"/>
</dbReference>
<dbReference type="RefSeq" id="WP_201174888.1">
    <property type="nucleotide sequence ID" value="NZ_JAEPWM010000008.1"/>
</dbReference>
<evidence type="ECO:0000256" key="1">
    <source>
        <dbReference type="ARBA" id="ARBA00009437"/>
    </source>
</evidence>
<dbReference type="PANTHER" id="PTHR30537:SF5">
    <property type="entry name" value="HTH-TYPE TRANSCRIPTIONAL ACTIVATOR TTDR-RELATED"/>
    <property type="match status" value="1"/>
</dbReference>
<dbReference type="Gene3D" id="1.10.10.10">
    <property type="entry name" value="Winged helix-like DNA-binding domain superfamily/Winged helix DNA-binding domain"/>
    <property type="match status" value="1"/>
</dbReference>
<dbReference type="InterPro" id="IPR005119">
    <property type="entry name" value="LysR_subst-bd"/>
</dbReference>
<reference evidence="6" key="1">
    <citation type="journal article" date="2012" name="J. Microbiol. Biotechnol.">
        <title>Ramlibacter ginsenosidimutans sp. nov., with ginsenoside-converting activity.</title>
        <authorList>
            <person name="Wang L."/>
            <person name="An D.S."/>
            <person name="Kim S.G."/>
            <person name="Jin F.X."/>
            <person name="Kim S.C."/>
            <person name="Lee S.T."/>
            <person name="Im W.T."/>
        </authorList>
    </citation>
    <scope>NUCLEOTIDE SEQUENCE</scope>
    <source>
        <strain evidence="6">KACC 17527</strain>
    </source>
</reference>
<dbReference type="InterPro" id="IPR036390">
    <property type="entry name" value="WH_DNA-bd_sf"/>
</dbReference>
<accession>A0A934TW72</accession>
<feature type="domain" description="HTH lysR-type" evidence="5">
    <location>
        <begin position="1"/>
        <end position="59"/>
    </location>
</feature>
<dbReference type="InterPro" id="IPR036388">
    <property type="entry name" value="WH-like_DNA-bd_sf"/>
</dbReference>
<comment type="caution">
    <text evidence="6">The sequence shown here is derived from an EMBL/GenBank/DDBJ whole genome shotgun (WGS) entry which is preliminary data.</text>
</comment>
<dbReference type="EMBL" id="JAEPWM010000008">
    <property type="protein sequence ID" value="MBK6008131.1"/>
    <property type="molecule type" value="Genomic_DNA"/>
</dbReference>
<dbReference type="Pfam" id="PF00126">
    <property type="entry name" value="HTH_1"/>
    <property type="match status" value="1"/>
</dbReference>
<evidence type="ECO:0000313" key="7">
    <source>
        <dbReference type="Proteomes" id="UP000630528"/>
    </source>
</evidence>
<sequence length="312" mass="33999">MDRLQSMRVFQQVVDEGGFAAAARKLDLTPAAVTRLIGDLENHLGVRLLQRTTRRLALTPAGDAYLARLRHILVDIDEADALAQAQSREMTGTVRVLSQPALSVHVLAPAIASFQRLHPEVRLDLHVQELVDPNVEDYDLTFVTGSVSLGSTAIVRTIAESHAVLCASPDYLRRHGVPQTPQDLLPHRFVRLRATGARLRPLTLIDPTDGDRTVDIEAPPVLTANHLDSLLRATIAGAGIGVQATELVAPILKAGVLQRVLAPWITGRLQLTVAMPSRKYMPTRTRAFLEHVVEHTRRTVADLGAAAEEGMA</sequence>
<dbReference type="SUPFAM" id="SSF46785">
    <property type="entry name" value="Winged helix' DNA-binding domain"/>
    <property type="match status" value="1"/>
</dbReference>
<evidence type="ECO:0000259" key="5">
    <source>
        <dbReference type="PROSITE" id="PS50931"/>
    </source>
</evidence>
<dbReference type="Gene3D" id="3.40.190.290">
    <property type="match status" value="1"/>
</dbReference>
<keyword evidence="7" id="KW-1185">Reference proteome</keyword>
<dbReference type="Proteomes" id="UP000630528">
    <property type="component" value="Unassembled WGS sequence"/>
</dbReference>
<reference evidence="6" key="2">
    <citation type="submission" date="2021-01" db="EMBL/GenBank/DDBJ databases">
        <authorList>
            <person name="Kang M."/>
        </authorList>
    </citation>
    <scope>NUCLEOTIDE SEQUENCE</scope>
    <source>
        <strain evidence="6">KACC 17527</strain>
    </source>
</reference>
<name>A0A934TW72_9BURK</name>
<keyword evidence="2" id="KW-0805">Transcription regulation</keyword>
<dbReference type="FunFam" id="1.10.10.10:FF:000001">
    <property type="entry name" value="LysR family transcriptional regulator"/>
    <property type="match status" value="1"/>
</dbReference>
<dbReference type="PROSITE" id="PS50931">
    <property type="entry name" value="HTH_LYSR"/>
    <property type="match status" value="1"/>
</dbReference>
<dbReference type="GO" id="GO:0003700">
    <property type="term" value="F:DNA-binding transcription factor activity"/>
    <property type="evidence" value="ECO:0007669"/>
    <property type="project" value="InterPro"/>
</dbReference>
<keyword evidence="4" id="KW-0804">Transcription</keyword>
<dbReference type="CDD" id="cd08422">
    <property type="entry name" value="PBP2_CrgA_like"/>
    <property type="match status" value="1"/>
</dbReference>
<evidence type="ECO:0000256" key="3">
    <source>
        <dbReference type="ARBA" id="ARBA00023125"/>
    </source>
</evidence>
<dbReference type="SUPFAM" id="SSF53850">
    <property type="entry name" value="Periplasmic binding protein-like II"/>
    <property type="match status" value="1"/>
</dbReference>
<proteinExistence type="inferred from homology"/>
<dbReference type="AlphaFoldDB" id="A0A934TW72"/>
<evidence type="ECO:0000313" key="6">
    <source>
        <dbReference type="EMBL" id="MBK6008131.1"/>
    </source>
</evidence>
<protein>
    <submittedName>
        <fullName evidence="6">LysR family transcriptional regulator</fullName>
    </submittedName>
</protein>
<dbReference type="Pfam" id="PF03466">
    <property type="entry name" value="LysR_substrate"/>
    <property type="match status" value="1"/>
</dbReference>
<organism evidence="6 7">
    <name type="scientific">Ramlibacter ginsenosidimutans</name>
    <dbReference type="NCBI Taxonomy" id="502333"/>
    <lineage>
        <taxon>Bacteria</taxon>
        <taxon>Pseudomonadati</taxon>
        <taxon>Pseudomonadota</taxon>
        <taxon>Betaproteobacteria</taxon>
        <taxon>Burkholderiales</taxon>
        <taxon>Comamonadaceae</taxon>
        <taxon>Ramlibacter</taxon>
    </lineage>
</organism>
<evidence type="ECO:0000256" key="2">
    <source>
        <dbReference type="ARBA" id="ARBA00023015"/>
    </source>
</evidence>
<keyword evidence="3" id="KW-0238">DNA-binding</keyword>
<evidence type="ECO:0000256" key="4">
    <source>
        <dbReference type="ARBA" id="ARBA00023163"/>
    </source>
</evidence>
<comment type="similarity">
    <text evidence="1">Belongs to the LysR transcriptional regulatory family.</text>
</comment>